<reference evidence="1" key="1">
    <citation type="submission" date="2019-09" db="EMBL/GenBank/DDBJ databases">
        <authorList>
            <person name="Rodrigo-Torres L."/>
            <person name="Arahal R. D."/>
            <person name="Lucena T."/>
        </authorList>
    </citation>
    <scope>NUCLEOTIDE SEQUENCE</scope>
    <source>
        <strain evidence="1">ISS653</strain>
    </source>
</reference>
<organism evidence="1 2">
    <name type="scientific">Mesonia oceanica</name>
    <dbReference type="NCBI Taxonomy" id="2687242"/>
    <lineage>
        <taxon>Bacteria</taxon>
        <taxon>Pseudomonadati</taxon>
        <taxon>Bacteroidota</taxon>
        <taxon>Flavobacteriia</taxon>
        <taxon>Flavobacteriales</taxon>
        <taxon>Flavobacteriaceae</taxon>
        <taxon>Mesonia</taxon>
    </lineage>
</organism>
<comment type="caution">
    <text evidence="1">The sequence shown here is derived from an EMBL/GenBank/DDBJ whole genome shotgun (WGS) entry which is preliminary data.</text>
</comment>
<evidence type="ECO:0000313" key="1">
    <source>
        <dbReference type="EMBL" id="VVV00264.1"/>
    </source>
</evidence>
<accession>A0AC61Y7D5</accession>
<dbReference type="Proteomes" id="UP000356253">
    <property type="component" value="Unassembled WGS sequence"/>
</dbReference>
<proteinExistence type="predicted"/>
<name>A0AC61Y7D5_9FLAO</name>
<keyword evidence="2" id="KW-1185">Reference proteome</keyword>
<protein>
    <submittedName>
        <fullName evidence="1">Uncharacterized protein</fullName>
    </submittedName>
</protein>
<gene>
    <name evidence="1" type="ORF">FVB9532_01530</name>
</gene>
<evidence type="ECO:0000313" key="2">
    <source>
        <dbReference type="Proteomes" id="UP000356253"/>
    </source>
</evidence>
<sequence>MINQVTRKEVEDFFISLSNETGNLISNLKLQKLLYYTQAWHLARFEERLFDNSFQAWVHGPVLPDSYHNYKKFRWKPIDVEVDEGYHNEFLENLDGEQVEIIRDVVNEYFGESAYELELMTHKEEPWILARAGVDPDEASENIIEDEWMIEYYGKFLSDG</sequence>
<dbReference type="EMBL" id="CABVMM010000005">
    <property type="protein sequence ID" value="VVV00264.1"/>
    <property type="molecule type" value="Genomic_DNA"/>
</dbReference>